<dbReference type="PANTHER" id="PTHR30383:SF19">
    <property type="entry name" value="FIBRONECTIN TYPE-III DOMAIN-CONTAINING PROTEIN"/>
    <property type="match status" value="1"/>
</dbReference>
<protein>
    <recommendedName>
        <fullName evidence="1">SGNH hydrolase-type esterase domain-containing protein</fullName>
    </recommendedName>
</protein>
<dbReference type="InterPro" id="IPR051532">
    <property type="entry name" value="Ester_Hydrolysis_Enzymes"/>
</dbReference>
<accession>A0A8T9BUN3</accession>
<dbReference type="InterPro" id="IPR013830">
    <property type="entry name" value="SGNH_hydro"/>
</dbReference>
<feature type="domain" description="SGNH hydrolase-type esterase" evidence="1">
    <location>
        <begin position="13"/>
        <end position="129"/>
    </location>
</feature>
<name>A0A8T9BUN3_9HELO</name>
<dbReference type="GO" id="GO:0004622">
    <property type="term" value="F:phosphatidylcholine lysophospholipase activity"/>
    <property type="evidence" value="ECO:0007669"/>
    <property type="project" value="TreeGrafter"/>
</dbReference>
<dbReference type="InterPro" id="IPR036514">
    <property type="entry name" value="SGNH_hydro_sf"/>
</dbReference>
<proteinExistence type="predicted"/>
<evidence type="ECO:0000259" key="1">
    <source>
        <dbReference type="Pfam" id="PF13472"/>
    </source>
</evidence>
<feature type="non-terminal residue" evidence="2">
    <location>
        <position position="1"/>
    </location>
</feature>
<dbReference type="EMBL" id="QGMK01002279">
    <property type="protein sequence ID" value="TVY59618.1"/>
    <property type="molecule type" value="Genomic_DNA"/>
</dbReference>
<organism evidence="2 3">
    <name type="scientific">Lachnellula suecica</name>
    <dbReference type="NCBI Taxonomy" id="602035"/>
    <lineage>
        <taxon>Eukaryota</taxon>
        <taxon>Fungi</taxon>
        <taxon>Dikarya</taxon>
        <taxon>Ascomycota</taxon>
        <taxon>Pezizomycotina</taxon>
        <taxon>Leotiomycetes</taxon>
        <taxon>Helotiales</taxon>
        <taxon>Lachnaceae</taxon>
        <taxon>Lachnellula</taxon>
    </lineage>
</organism>
<dbReference type="Gene3D" id="3.40.50.1110">
    <property type="entry name" value="SGNH hydrolase"/>
    <property type="match status" value="1"/>
</dbReference>
<evidence type="ECO:0000313" key="2">
    <source>
        <dbReference type="EMBL" id="TVY59618.1"/>
    </source>
</evidence>
<dbReference type="Proteomes" id="UP000469558">
    <property type="component" value="Unassembled WGS sequence"/>
</dbReference>
<dbReference type="OrthoDB" id="408760at2759"/>
<comment type="caution">
    <text evidence="2">The sequence shown here is derived from an EMBL/GenBank/DDBJ whole genome shotgun (WGS) entry which is preliminary data.</text>
</comment>
<dbReference type="AlphaFoldDB" id="A0A8T9BUN3"/>
<dbReference type="Pfam" id="PF13472">
    <property type="entry name" value="Lipase_GDSL_2"/>
    <property type="match status" value="1"/>
</dbReference>
<dbReference type="PANTHER" id="PTHR30383">
    <property type="entry name" value="THIOESTERASE 1/PROTEASE 1/LYSOPHOSPHOLIPASE L1"/>
    <property type="match status" value="1"/>
</dbReference>
<gene>
    <name evidence="2" type="ORF">LSUE1_G008890</name>
</gene>
<sequence>MAPGTKNPLKILCFGDSLTAGFTNWGLVHEPYSKTTAAYLKEVVGEEYEVVIETRGVSGERVCEMGGRMDLLYGPTRTREEPYDFVVFLGGTNDIAYNRAPSDIFADIKAVLAQPLANGARVLLLTVPECGVRNR</sequence>
<reference evidence="2 3" key="1">
    <citation type="submission" date="2018-05" db="EMBL/GenBank/DDBJ databases">
        <title>Genome sequencing and assembly of the regulated plant pathogen Lachnellula willkommii and related sister species for the development of diagnostic species identification markers.</title>
        <authorList>
            <person name="Giroux E."/>
            <person name="Bilodeau G."/>
        </authorList>
    </citation>
    <scope>NUCLEOTIDE SEQUENCE [LARGE SCALE GENOMIC DNA]</scope>
    <source>
        <strain evidence="2 3">CBS 268.59</strain>
    </source>
</reference>
<evidence type="ECO:0000313" key="3">
    <source>
        <dbReference type="Proteomes" id="UP000469558"/>
    </source>
</evidence>
<dbReference type="SUPFAM" id="SSF52266">
    <property type="entry name" value="SGNH hydrolase"/>
    <property type="match status" value="1"/>
</dbReference>
<keyword evidence="3" id="KW-1185">Reference proteome</keyword>